<proteinExistence type="predicted"/>
<dbReference type="RefSeq" id="WP_255225795.1">
    <property type="nucleotide sequence ID" value="NZ_JAJEKE010000001.1"/>
</dbReference>
<dbReference type="EMBL" id="JAJEKE010000001">
    <property type="protein sequence ID" value="MCQ1528306.1"/>
    <property type="molecule type" value="Genomic_DNA"/>
</dbReference>
<keyword evidence="2" id="KW-1185">Reference proteome</keyword>
<sequence>MDNIRVKLKSDLTRYADGLLPGIEGYTIGRYGIWSRGSDRFVGVTFPGIATLDILWSSLEIVDDAYLKRVDQHQEEVKEELKTAKDVVKVIGPKGGFRYLSYSYTNKNGISCNTSMGFKTEAEKLIELFKNYGIPIKTEIMY</sequence>
<evidence type="ECO:0000313" key="2">
    <source>
        <dbReference type="Proteomes" id="UP001651880"/>
    </source>
</evidence>
<protein>
    <submittedName>
        <fullName evidence="1">Uncharacterized protein</fullName>
    </submittedName>
</protein>
<dbReference type="Proteomes" id="UP001651880">
    <property type="component" value="Unassembled WGS sequence"/>
</dbReference>
<reference evidence="1 2" key="1">
    <citation type="submission" date="2021-10" db="EMBL/GenBank/DDBJ databases">
        <title>Lutispora strain m25 sp. nov., a thermophilic, non-spore-forming bacterium isolated from a lab-scale methanogenic bioreactor digesting anaerobic sludge.</title>
        <authorList>
            <person name="El Houari A."/>
            <person name="Mcdonald J."/>
        </authorList>
    </citation>
    <scope>NUCLEOTIDE SEQUENCE [LARGE SCALE GENOMIC DNA]</scope>
    <source>
        <strain evidence="2">m25</strain>
    </source>
</reference>
<accession>A0ABT1ND99</accession>
<gene>
    <name evidence="1" type="ORF">LJD61_01915</name>
</gene>
<name>A0ABT1ND99_9FIRM</name>
<evidence type="ECO:0000313" key="1">
    <source>
        <dbReference type="EMBL" id="MCQ1528306.1"/>
    </source>
</evidence>
<organism evidence="1 2">
    <name type="scientific">Lutispora saccharofermentans</name>
    <dbReference type="NCBI Taxonomy" id="3024236"/>
    <lineage>
        <taxon>Bacteria</taxon>
        <taxon>Bacillati</taxon>
        <taxon>Bacillota</taxon>
        <taxon>Clostridia</taxon>
        <taxon>Lutisporales</taxon>
        <taxon>Lutisporaceae</taxon>
        <taxon>Lutispora</taxon>
    </lineage>
</organism>
<comment type="caution">
    <text evidence="1">The sequence shown here is derived from an EMBL/GenBank/DDBJ whole genome shotgun (WGS) entry which is preliminary data.</text>
</comment>